<evidence type="ECO:0000313" key="4">
    <source>
        <dbReference type="EMBL" id="CAI9773690.1"/>
    </source>
</evidence>
<feature type="region of interest" description="Disordered" evidence="2">
    <location>
        <begin position="1"/>
        <end position="24"/>
    </location>
</feature>
<dbReference type="PANTHER" id="PTHR47211:SF3">
    <property type="entry name" value="TRIHELIX TRANSCRIPTION FACTOR ASR3-LIKE"/>
    <property type="match status" value="1"/>
</dbReference>
<feature type="domain" description="Myb-like" evidence="3">
    <location>
        <begin position="33"/>
        <end position="106"/>
    </location>
</feature>
<name>A0AAD1ZQE6_9LAMI</name>
<dbReference type="PROSITE" id="PS50090">
    <property type="entry name" value="MYB_LIKE"/>
    <property type="match status" value="1"/>
</dbReference>
<keyword evidence="5" id="KW-1185">Reference proteome</keyword>
<evidence type="ECO:0000313" key="5">
    <source>
        <dbReference type="Proteomes" id="UP000834106"/>
    </source>
</evidence>
<keyword evidence="1" id="KW-0175">Coiled coil</keyword>
<dbReference type="InterPro" id="IPR044822">
    <property type="entry name" value="Myb_DNA-bind_4"/>
</dbReference>
<organism evidence="4 5">
    <name type="scientific">Fraxinus pennsylvanica</name>
    <dbReference type="NCBI Taxonomy" id="56036"/>
    <lineage>
        <taxon>Eukaryota</taxon>
        <taxon>Viridiplantae</taxon>
        <taxon>Streptophyta</taxon>
        <taxon>Embryophyta</taxon>
        <taxon>Tracheophyta</taxon>
        <taxon>Spermatophyta</taxon>
        <taxon>Magnoliopsida</taxon>
        <taxon>eudicotyledons</taxon>
        <taxon>Gunneridae</taxon>
        <taxon>Pentapetalae</taxon>
        <taxon>asterids</taxon>
        <taxon>lamiids</taxon>
        <taxon>Lamiales</taxon>
        <taxon>Oleaceae</taxon>
        <taxon>Oleeae</taxon>
        <taxon>Fraxinus</taxon>
    </lineage>
</organism>
<feature type="coiled-coil region" evidence="1">
    <location>
        <begin position="291"/>
        <end position="320"/>
    </location>
</feature>
<accession>A0AAD1ZQE6</accession>
<evidence type="ECO:0000256" key="2">
    <source>
        <dbReference type="SAM" id="MobiDB-lite"/>
    </source>
</evidence>
<feature type="compositionally biased region" description="Basic and acidic residues" evidence="2">
    <location>
        <begin position="224"/>
        <end position="239"/>
    </location>
</feature>
<dbReference type="AlphaFoldDB" id="A0AAD1ZQE6"/>
<evidence type="ECO:0000256" key="1">
    <source>
        <dbReference type="SAM" id="Coils"/>
    </source>
</evidence>
<reference evidence="4" key="1">
    <citation type="submission" date="2023-05" db="EMBL/GenBank/DDBJ databases">
        <authorList>
            <person name="Huff M."/>
        </authorList>
    </citation>
    <scope>NUCLEOTIDE SEQUENCE</scope>
</reference>
<dbReference type="Pfam" id="PF13837">
    <property type="entry name" value="Myb_DNA-bind_4"/>
    <property type="match status" value="1"/>
</dbReference>
<evidence type="ECO:0000259" key="3">
    <source>
        <dbReference type="PROSITE" id="PS50090"/>
    </source>
</evidence>
<gene>
    <name evidence="4" type="ORF">FPE_LOCUS21120</name>
</gene>
<dbReference type="InterPro" id="IPR001005">
    <property type="entry name" value="SANT/Myb"/>
</dbReference>
<dbReference type="Gene3D" id="1.10.10.60">
    <property type="entry name" value="Homeodomain-like"/>
    <property type="match status" value="1"/>
</dbReference>
<dbReference type="Proteomes" id="UP000834106">
    <property type="component" value="Chromosome 13"/>
</dbReference>
<protein>
    <recommendedName>
        <fullName evidence="3">Myb-like domain-containing protein</fullName>
    </recommendedName>
</protein>
<proteinExistence type="predicted"/>
<feature type="region of interest" description="Disordered" evidence="2">
    <location>
        <begin position="224"/>
        <end position="266"/>
    </location>
</feature>
<sequence length="344" mass="39001">MASEPNGVHENGTSSTCVENGKPLSIERTDDKNKIVRHPRWTRQETLFLIEGKKVAEDRGLKGRRSSSIFGSEQYEPKWDSVSSYCRQRGVNRGPVQCRKRWSNLVCDFRKIKMWESQVKGVNESFWTMRSDLRRDRRLPGFFDQEVYDVLEGKTFIDDAYQLALVPVSPDEKNGYGIDRVGAEDEDEMVGDEEAEAVFNGNYHSIPEDSLFPEFEQVAQDEIGESRGNEKATKDDRTKSIPSPVPISGAERGKRTQPNFKTGSTMFQEGVKRRRFSSDGCQSIDAADRLIKVLQSNASLLNAQLEAQNMNCQVDREQRNDQHNSLVIALNKITDALAKIADKL</sequence>
<dbReference type="PANTHER" id="PTHR47211">
    <property type="entry name" value="TRIHELIX TRANSCRIPTION FACTOR ASR3"/>
    <property type="match status" value="1"/>
</dbReference>
<feature type="compositionally biased region" description="Polar residues" evidence="2">
    <location>
        <begin position="256"/>
        <end position="266"/>
    </location>
</feature>
<dbReference type="EMBL" id="OU503048">
    <property type="protein sequence ID" value="CAI9773690.1"/>
    <property type="molecule type" value="Genomic_DNA"/>
</dbReference>